<reference evidence="1" key="2">
    <citation type="submission" date="2022-10" db="EMBL/GenBank/DDBJ databases">
        <authorList>
            <person name="Trinh H.N."/>
        </authorList>
    </citation>
    <scope>NUCLEOTIDE SEQUENCE</scope>
    <source>
        <strain evidence="1">RN2-1</strain>
    </source>
</reference>
<organism evidence="1 2">
    <name type="scientific">Limobrevibacterium gyesilva</name>
    <dbReference type="NCBI Taxonomy" id="2991712"/>
    <lineage>
        <taxon>Bacteria</taxon>
        <taxon>Pseudomonadati</taxon>
        <taxon>Pseudomonadota</taxon>
        <taxon>Alphaproteobacteria</taxon>
        <taxon>Acetobacterales</taxon>
        <taxon>Acetobacteraceae</taxon>
        <taxon>Limobrevibacterium</taxon>
    </lineage>
</organism>
<dbReference type="InterPro" id="IPR029058">
    <property type="entry name" value="AB_hydrolase_fold"/>
</dbReference>
<evidence type="ECO:0000313" key="2">
    <source>
        <dbReference type="Proteomes" id="UP001165679"/>
    </source>
</evidence>
<proteinExistence type="predicted"/>
<dbReference type="AlphaFoldDB" id="A0AA41YMJ9"/>
<dbReference type="InterPro" id="IPR051321">
    <property type="entry name" value="PHA/PHB_synthase"/>
</dbReference>
<comment type="caution">
    <text evidence="1">The sequence shown here is derived from an EMBL/GenBank/DDBJ whole genome shotgun (WGS) entry which is preliminary data.</text>
</comment>
<dbReference type="PANTHER" id="PTHR36837:SF2">
    <property type="entry name" value="POLY(3-HYDROXYALKANOATE) POLYMERASE SUBUNIT PHAC"/>
    <property type="match status" value="1"/>
</dbReference>
<dbReference type="SUPFAM" id="SSF53474">
    <property type="entry name" value="alpha/beta-Hydrolases"/>
    <property type="match status" value="1"/>
</dbReference>
<accession>A0AA41YMJ9</accession>
<dbReference type="Proteomes" id="UP001165679">
    <property type="component" value="Unassembled WGS sequence"/>
</dbReference>
<dbReference type="EMBL" id="JAPDNT010000006">
    <property type="protein sequence ID" value="MCW3475087.1"/>
    <property type="molecule type" value="Genomic_DNA"/>
</dbReference>
<reference evidence="1" key="1">
    <citation type="submission" date="2022-09" db="EMBL/GenBank/DDBJ databases">
        <title>Rhodovastum sp. nov. RN2-1 isolated from soil in Seongnam, South Korea.</title>
        <authorList>
            <person name="Le N.T."/>
        </authorList>
    </citation>
    <scope>NUCLEOTIDE SEQUENCE</scope>
    <source>
        <strain evidence="1">RN2-1</strain>
    </source>
</reference>
<protein>
    <submittedName>
        <fullName evidence="1">DUF3141 domain-containing protein</fullName>
    </submittedName>
</protein>
<evidence type="ECO:0000313" key="1">
    <source>
        <dbReference type="EMBL" id="MCW3475087.1"/>
    </source>
</evidence>
<dbReference type="RefSeq" id="WP_264713779.1">
    <property type="nucleotide sequence ID" value="NZ_JAPDNT010000006.1"/>
</dbReference>
<dbReference type="Gene3D" id="3.40.50.1820">
    <property type="entry name" value="alpha/beta hydrolase"/>
    <property type="match status" value="1"/>
</dbReference>
<name>A0AA41YMJ9_9PROT</name>
<sequence>MNGAVERPSEGPRLIGQWPMPCGDAADLASCWSGLDVLGRAQDYVVDTAQRTILFLDILRRRGNAHLEAAARTAPNVLSFEFEILVDGRTLPRPVNYGLVRIVPPPGVNVDPTRRPFIVFDPRAGHGPGIGGMKHDSEIGVALQAGHPCYFVGFLTEPVAGQTIEDVCRAEAHFVQTVVDRHPRADGKPVLIGNCQAGWQVMMMASIVPDLVGPLLLAGAPLSYWAGVRGRNPLRYLGGMLGGTWLTALSGDLGAGIFDGANLVANFENMNPANTYWKKAYNVFSKVDTEAGRFLGFEQWWGSPVLLNAGEMQWIADNLFVGNRLSSGEITTSDGMRVDLRNIRSPIIVFCSWGDDITPPQQALDWVLDLYDTDDEIISGGQTIVYTLHQSIGHLGIFVSGKVATKEHSELIGCMDMIDLMPPGLYEAVITEVDPDIANPELIMGRYLFRLERRKLDDIRALGTNSAEDDLRFATVARLSDVNLGLYRTLLAPAVRAMVTPETAQMMRNLHPHRMRFEAFSDRNPLGQAVAGMAEAVRADRRPAPDDNPFRQLEGAVSTWIETALQTYGVMRDTWEEVLFHSTYGNPFMQAAMGLMANGTGRRREGRDAIREAIAARREAELDAHLAEGGELEALVRALIYINFPNAKVDERSFVVLSQIRAKAPAAARLPFDRIKEVAREQFLIVRRDEERAIAALPNLLPDDKAKRRQLLNAIRLVVEASGKPSPETARRLARIEAMIGAPAPEAVK</sequence>
<dbReference type="Pfam" id="PF11339">
    <property type="entry name" value="DUF3141"/>
    <property type="match status" value="1"/>
</dbReference>
<dbReference type="PANTHER" id="PTHR36837">
    <property type="entry name" value="POLY(3-HYDROXYALKANOATE) POLYMERASE SUBUNIT PHAC"/>
    <property type="match status" value="1"/>
</dbReference>
<keyword evidence="2" id="KW-1185">Reference proteome</keyword>
<dbReference type="InterPro" id="IPR024501">
    <property type="entry name" value="DUF3141"/>
</dbReference>
<gene>
    <name evidence="1" type="ORF">OL599_10945</name>
</gene>